<keyword evidence="4" id="KW-0456">Lyase</keyword>
<comment type="caution">
    <text evidence="7">The sequence shown here is derived from an EMBL/GenBank/DDBJ whole genome shotgun (WGS) entry which is preliminary data.</text>
</comment>
<evidence type="ECO:0000313" key="8">
    <source>
        <dbReference type="Proteomes" id="UP000293142"/>
    </source>
</evidence>
<protein>
    <submittedName>
        <fullName evidence="7">Heparinase</fullName>
    </submittedName>
</protein>
<dbReference type="Gene3D" id="2.70.98.70">
    <property type="match status" value="1"/>
</dbReference>
<gene>
    <name evidence="7" type="ORF">EYB31_15360</name>
</gene>
<keyword evidence="8" id="KW-1185">Reference proteome</keyword>
<dbReference type="Gene3D" id="1.50.10.100">
    <property type="entry name" value="Chondroitin AC/alginate lyase"/>
    <property type="match status" value="1"/>
</dbReference>
<evidence type="ECO:0000313" key="7">
    <source>
        <dbReference type="EMBL" id="TBL78246.1"/>
    </source>
</evidence>
<dbReference type="SUPFAM" id="SSF48230">
    <property type="entry name" value="Chondroitin AC/alginate lyase"/>
    <property type="match status" value="1"/>
</dbReference>
<accession>A0A4Q9DS75</accession>
<dbReference type="GO" id="GO:0016829">
    <property type="term" value="F:lyase activity"/>
    <property type="evidence" value="ECO:0007669"/>
    <property type="project" value="UniProtKB-KW"/>
</dbReference>
<evidence type="ECO:0000256" key="4">
    <source>
        <dbReference type="ARBA" id="ARBA00023239"/>
    </source>
</evidence>
<dbReference type="OrthoDB" id="9772435at2"/>
<dbReference type="PANTHER" id="PTHR39210:SF1">
    <property type="entry name" value="HEPARIN-SULFATE LYASE"/>
    <property type="match status" value="1"/>
</dbReference>
<dbReference type="Pfam" id="PF07940">
    <property type="entry name" value="Hepar_II_III_C"/>
    <property type="match status" value="1"/>
</dbReference>
<dbReference type="RefSeq" id="WP_131014230.1">
    <property type="nucleotide sequence ID" value="NZ_SIRE01000010.1"/>
</dbReference>
<dbReference type="InterPro" id="IPR008929">
    <property type="entry name" value="Chondroitin_lyas"/>
</dbReference>
<reference evidence="7 8" key="1">
    <citation type="submission" date="2019-02" db="EMBL/GenBank/DDBJ databases">
        <title>Paenibacillus sp. nov., isolated from surface-sterilized tissue of Thalictrum simplex L.</title>
        <authorList>
            <person name="Tuo L."/>
        </authorList>
    </citation>
    <scope>NUCLEOTIDE SEQUENCE [LARGE SCALE GENOMIC DNA]</scope>
    <source>
        <strain evidence="7 8">N2SHLJ1</strain>
    </source>
</reference>
<evidence type="ECO:0000256" key="3">
    <source>
        <dbReference type="ARBA" id="ARBA00022764"/>
    </source>
</evidence>
<dbReference type="InterPro" id="IPR008397">
    <property type="entry name" value="Alginate_lyase_dom"/>
</dbReference>
<evidence type="ECO:0000259" key="6">
    <source>
        <dbReference type="Pfam" id="PF07940"/>
    </source>
</evidence>
<feature type="domain" description="Alginate lyase" evidence="5">
    <location>
        <begin position="101"/>
        <end position="307"/>
    </location>
</feature>
<evidence type="ECO:0000256" key="2">
    <source>
        <dbReference type="ARBA" id="ARBA00022729"/>
    </source>
</evidence>
<dbReference type="GO" id="GO:0042597">
    <property type="term" value="C:periplasmic space"/>
    <property type="evidence" value="ECO:0007669"/>
    <property type="project" value="UniProtKB-SubCell"/>
</dbReference>
<dbReference type="Proteomes" id="UP000293142">
    <property type="component" value="Unassembled WGS sequence"/>
</dbReference>
<sequence length="666" mass="74794">MSAMNIAEKMNRTDWCKQELLKLQQELDVVLEHGVTIPEEPGGWWHQYVCPEHHTELLFDPAEEDATVFHCPHGCRIEEDVYRGAWLVFKHQSIARYALQAAAVYAGTGEARYAELGKTILVRYAEQFPHYPVHPDAQPWMLKGRAFHQALTEGIWSTTLIRAYLLLQDEGVGLNEDQPVWEKFLDMLEESMVEYRRILIHDKKNPENNYTAWLNASLSCVYAARGQQKKLEELIAGEGGLQHHLTIGVKPDQFEFEGATYYHVFVLRAYMITVEMAERFGIDLYHLRGDQEQCFKGMYDVLADLANGQGELPALHDGPYKRVPYAREIAEIMEIGFAKYGQPSYVPILQEAYRQLGGEPLRSGLEAVVYGEADLSVAVPDNTSKLLPDSGFAVGRQPGNALSFLTDFGAHGGSHGHYDKLHVSVEHRLGAISPDMGMVPYGSEMRKSWFAQTASHNTVAVGAKSQKEHTGEYVKWEQTPQSTYIWTRSAGAYEGCIINRHVLLTGDLLIDWVETKLDEANDIDLFFHSLYPFIPASDTAQWGRSGEKLGTENGYEYIHVTGMTSTAAGLVWKTGTHEAAELYYASVMPVGGTVYYGETPGTSVDPSEAAYVIVQRTHGTQARYVQAYRSGSPAQLEMDGDMLIVQLEEKQMRYMLSDQGLVLVQE</sequence>
<proteinExistence type="predicted"/>
<organism evidence="7 8">
    <name type="scientific">Paenibacillus thalictri</name>
    <dbReference type="NCBI Taxonomy" id="2527873"/>
    <lineage>
        <taxon>Bacteria</taxon>
        <taxon>Bacillati</taxon>
        <taxon>Bacillota</taxon>
        <taxon>Bacilli</taxon>
        <taxon>Bacillales</taxon>
        <taxon>Paenibacillaceae</taxon>
        <taxon>Paenibacillus</taxon>
    </lineage>
</organism>
<dbReference type="InterPro" id="IPR012480">
    <property type="entry name" value="Hepar_II_III_C"/>
</dbReference>
<dbReference type="EMBL" id="SIRE01000010">
    <property type="protein sequence ID" value="TBL78246.1"/>
    <property type="molecule type" value="Genomic_DNA"/>
</dbReference>
<name>A0A4Q9DS75_9BACL</name>
<comment type="subcellular location">
    <subcellularLocation>
        <location evidence="1">Periplasm</location>
    </subcellularLocation>
</comment>
<dbReference type="Pfam" id="PF05426">
    <property type="entry name" value="Alginate_lyase"/>
    <property type="match status" value="1"/>
</dbReference>
<feature type="domain" description="Heparinase II/III-like C-terminal" evidence="6">
    <location>
        <begin position="382"/>
        <end position="529"/>
    </location>
</feature>
<dbReference type="PANTHER" id="PTHR39210">
    <property type="entry name" value="HEPARIN-SULFATE LYASE"/>
    <property type="match status" value="1"/>
</dbReference>
<keyword evidence="3" id="KW-0574">Periplasm</keyword>
<dbReference type="AlphaFoldDB" id="A0A4Q9DS75"/>
<keyword evidence="2" id="KW-0732">Signal</keyword>
<evidence type="ECO:0000256" key="1">
    <source>
        <dbReference type="ARBA" id="ARBA00004418"/>
    </source>
</evidence>
<evidence type="ECO:0000259" key="5">
    <source>
        <dbReference type="Pfam" id="PF05426"/>
    </source>
</evidence>